<dbReference type="OrthoDB" id="6437726at2759"/>
<accession>A0A087TMD7</accession>
<protein>
    <recommendedName>
        <fullName evidence="3">PiggyBac transposable element-derived protein domain-containing protein</fullName>
    </recommendedName>
</protein>
<organism evidence="1 2">
    <name type="scientific">Stegodyphus mimosarum</name>
    <name type="common">African social velvet spider</name>
    <dbReference type="NCBI Taxonomy" id="407821"/>
    <lineage>
        <taxon>Eukaryota</taxon>
        <taxon>Metazoa</taxon>
        <taxon>Ecdysozoa</taxon>
        <taxon>Arthropoda</taxon>
        <taxon>Chelicerata</taxon>
        <taxon>Arachnida</taxon>
        <taxon>Araneae</taxon>
        <taxon>Araneomorphae</taxon>
        <taxon>Entelegynae</taxon>
        <taxon>Eresoidea</taxon>
        <taxon>Eresidae</taxon>
        <taxon>Stegodyphus</taxon>
    </lineage>
</organism>
<evidence type="ECO:0000313" key="2">
    <source>
        <dbReference type="Proteomes" id="UP000054359"/>
    </source>
</evidence>
<evidence type="ECO:0000313" key="1">
    <source>
        <dbReference type="EMBL" id="KFM66276.1"/>
    </source>
</evidence>
<sequence>MEDKKLKRDDFDWAVSHDKITCLKWKDKKCFTILSSLVDLIIPSTVERKDKTVNKVQIQCPTAIIAYSGLLWPFKKLARN</sequence>
<dbReference type="EMBL" id="KK115880">
    <property type="protein sequence ID" value="KFM66276.1"/>
    <property type="molecule type" value="Genomic_DNA"/>
</dbReference>
<name>A0A087TMD7_STEMI</name>
<evidence type="ECO:0008006" key="3">
    <source>
        <dbReference type="Google" id="ProtNLM"/>
    </source>
</evidence>
<dbReference type="AlphaFoldDB" id="A0A087TMD7"/>
<keyword evidence="2" id="KW-1185">Reference proteome</keyword>
<reference evidence="1 2" key="1">
    <citation type="submission" date="2013-11" db="EMBL/GenBank/DDBJ databases">
        <title>Genome sequencing of Stegodyphus mimosarum.</title>
        <authorList>
            <person name="Bechsgaard J."/>
        </authorList>
    </citation>
    <scope>NUCLEOTIDE SEQUENCE [LARGE SCALE GENOMIC DNA]</scope>
</reference>
<feature type="non-terminal residue" evidence="1">
    <location>
        <position position="80"/>
    </location>
</feature>
<gene>
    <name evidence="1" type="ORF">X975_10470</name>
</gene>
<dbReference type="Proteomes" id="UP000054359">
    <property type="component" value="Unassembled WGS sequence"/>
</dbReference>
<proteinExistence type="predicted"/>